<dbReference type="Gene3D" id="3.50.50.60">
    <property type="entry name" value="FAD/NAD(P)-binding domain"/>
    <property type="match status" value="2"/>
</dbReference>
<protein>
    <submittedName>
        <fullName evidence="4">NAD(P)/FAD-dependent oxidoreductase</fullName>
    </submittedName>
</protein>
<keyword evidence="5" id="KW-1185">Reference proteome</keyword>
<evidence type="ECO:0000313" key="4">
    <source>
        <dbReference type="EMBL" id="QQG66960.1"/>
    </source>
</evidence>
<gene>
    <name evidence="4" type="ORF">HP555_05615</name>
</gene>
<proteinExistence type="inferred from homology"/>
<reference evidence="4 5" key="1">
    <citation type="submission" date="2020-05" db="EMBL/GenBank/DDBJ databases">
        <title>Complete genome of Desulfobulbus oligotrophicus.</title>
        <authorList>
            <person name="Podar M."/>
        </authorList>
    </citation>
    <scope>NUCLEOTIDE SEQUENCE [LARGE SCALE GENOMIC DNA]</scope>
    <source>
        <strain evidence="4 5">Prop6</strain>
    </source>
</reference>
<dbReference type="Pfam" id="PF01593">
    <property type="entry name" value="Amino_oxidase"/>
    <property type="match status" value="1"/>
</dbReference>
<evidence type="ECO:0000256" key="1">
    <source>
        <dbReference type="ARBA" id="ARBA00006046"/>
    </source>
</evidence>
<dbReference type="PANTHER" id="PTHR43734">
    <property type="entry name" value="PHYTOENE DESATURASE"/>
    <property type="match status" value="1"/>
</dbReference>
<evidence type="ECO:0000256" key="2">
    <source>
        <dbReference type="ARBA" id="ARBA00023002"/>
    </source>
</evidence>
<dbReference type="EMBL" id="CP054140">
    <property type="protein sequence ID" value="QQG66960.1"/>
    <property type="molecule type" value="Genomic_DNA"/>
</dbReference>
<dbReference type="Proteomes" id="UP000596092">
    <property type="component" value="Chromosome"/>
</dbReference>
<dbReference type="PANTHER" id="PTHR43734:SF7">
    <property type="entry name" value="4,4'-DIAPONEUROSPORENE OXYGENASE"/>
    <property type="match status" value="1"/>
</dbReference>
<sequence length="471" mass="53243">MCFSTAGCRVVYHLLIIGGGLSGIAAGIRAARFGLKTLILEQHNHPGGLNSYYFRQGHLLETGLHAMTNFALARQKHAPLNRLLRQLNLRRRQFDLHEQIASEICFNGRSLLFTNDPVVLEAEVAREFPRSVDQFRQVKERIANHDPFTAGPRRSARQFLADHLHEQELVDMLLLPLMVYGNAEEEDMDLDQFVIMFRAIFVEGFFRPAGTIRDFLDLLLRQYHDFGGELRLRCPVAGLLTKNGRINGAQLADGEVVTAQMVLSTAGIPETMRLVDWPASPQPYIGRMSFMETVVLVPREYSSSLSSNRTILFYHEGEELRYRRPQDYLDTSWGVICFPGNFSGLEPADRLQVRMTNAANYALWKKLTPESYPQVKRQWTEAAIAASEKMIGNYRSSIVYQDSFTPVTIERYTRKAEGAVYGSSIKIKNGMTPWPNLYLAGTDQGFLGIIGSMLSGITIVNQHILQQSYAD</sequence>
<dbReference type="InterPro" id="IPR002937">
    <property type="entry name" value="Amino_oxidase"/>
</dbReference>
<accession>A0A7T5VFG8</accession>
<evidence type="ECO:0000313" key="5">
    <source>
        <dbReference type="Proteomes" id="UP000596092"/>
    </source>
</evidence>
<dbReference type="KEGG" id="dog:HP555_05615"/>
<evidence type="ECO:0000259" key="3">
    <source>
        <dbReference type="Pfam" id="PF01593"/>
    </source>
</evidence>
<comment type="similarity">
    <text evidence="1">Belongs to the carotenoid/retinoid oxidoreductase family.</text>
</comment>
<dbReference type="SUPFAM" id="SSF51905">
    <property type="entry name" value="FAD/NAD(P)-binding domain"/>
    <property type="match status" value="1"/>
</dbReference>
<feature type="domain" description="Amine oxidase" evidence="3">
    <location>
        <begin position="21"/>
        <end position="457"/>
    </location>
</feature>
<keyword evidence="2" id="KW-0560">Oxidoreductase</keyword>
<name>A0A7T5VFG8_9BACT</name>
<dbReference type="GO" id="GO:0016491">
    <property type="term" value="F:oxidoreductase activity"/>
    <property type="evidence" value="ECO:0007669"/>
    <property type="project" value="UniProtKB-KW"/>
</dbReference>
<organism evidence="4 5">
    <name type="scientific">Desulfobulbus oligotrophicus</name>
    <dbReference type="NCBI Taxonomy" id="1909699"/>
    <lineage>
        <taxon>Bacteria</taxon>
        <taxon>Pseudomonadati</taxon>
        <taxon>Thermodesulfobacteriota</taxon>
        <taxon>Desulfobulbia</taxon>
        <taxon>Desulfobulbales</taxon>
        <taxon>Desulfobulbaceae</taxon>
        <taxon>Desulfobulbus</taxon>
    </lineage>
</organism>
<dbReference type="InterPro" id="IPR036188">
    <property type="entry name" value="FAD/NAD-bd_sf"/>
</dbReference>
<dbReference type="AlphaFoldDB" id="A0A7T5VFG8"/>